<dbReference type="AlphaFoldDB" id="A0AAN7BK19"/>
<feature type="region of interest" description="Disordered" evidence="1">
    <location>
        <begin position="115"/>
        <end position="187"/>
    </location>
</feature>
<dbReference type="Proteomes" id="UP001301958">
    <property type="component" value="Unassembled WGS sequence"/>
</dbReference>
<dbReference type="EMBL" id="MU865380">
    <property type="protein sequence ID" value="KAK4224895.1"/>
    <property type="molecule type" value="Genomic_DNA"/>
</dbReference>
<reference evidence="2" key="1">
    <citation type="journal article" date="2023" name="Mol. Phylogenet. Evol.">
        <title>Genome-scale phylogeny and comparative genomics of the fungal order Sordariales.</title>
        <authorList>
            <person name="Hensen N."/>
            <person name="Bonometti L."/>
            <person name="Westerberg I."/>
            <person name="Brannstrom I.O."/>
            <person name="Guillou S."/>
            <person name="Cros-Aarteil S."/>
            <person name="Calhoun S."/>
            <person name="Haridas S."/>
            <person name="Kuo A."/>
            <person name="Mondo S."/>
            <person name="Pangilinan J."/>
            <person name="Riley R."/>
            <person name="LaButti K."/>
            <person name="Andreopoulos B."/>
            <person name="Lipzen A."/>
            <person name="Chen C."/>
            <person name="Yan M."/>
            <person name="Daum C."/>
            <person name="Ng V."/>
            <person name="Clum A."/>
            <person name="Steindorff A."/>
            <person name="Ohm R.A."/>
            <person name="Martin F."/>
            <person name="Silar P."/>
            <person name="Natvig D.O."/>
            <person name="Lalanne C."/>
            <person name="Gautier V."/>
            <person name="Ament-Velasquez S.L."/>
            <person name="Kruys A."/>
            <person name="Hutchinson M.I."/>
            <person name="Powell A.J."/>
            <person name="Barry K."/>
            <person name="Miller A.N."/>
            <person name="Grigoriev I.V."/>
            <person name="Debuchy R."/>
            <person name="Gladieux P."/>
            <person name="Hiltunen Thoren M."/>
            <person name="Johannesson H."/>
        </authorList>
    </citation>
    <scope>NUCLEOTIDE SEQUENCE</scope>
    <source>
        <strain evidence="2">CBS 990.96</strain>
    </source>
</reference>
<comment type="caution">
    <text evidence="2">The sequence shown here is derived from an EMBL/GenBank/DDBJ whole genome shotgun (WGS) entry which is preliminary data.</text>
</comment>
<feature type="compositionally biased region" description="Polar residues" evidence="1">
    <location>
        <begin position="123"/>
        <end position="156"/>
    </location>
</feature>
<evidence type="ECO:0000313" key="3">
    <source>
        <dbReference type="Proteomes" id="UP001301958"/>
    </source>
</evidence>
<sequence length="283" mass="33057">MTRKNYPQTMMPFYTEQNPRPDSGFHLPEHNTAGSTFHANAPMEMPAGSHSTALSSRTPSIDKNSVVHWSHDNRWQEQVNTKPSIYQNTFTPSVVDRNPQSRILQDALNERSRQFEFPLNADSEPSSAKTSARSTPISGFSTAIQSSRYELSSSHHQTSDLEPKHPKPNIVTVDPFTTGPSRSKAERELRDVTHRLAKAQREYEKAKEKEREAKEELERTRNYNENLYMNWKQRMEKSYQRQEDIRALEKKVRRFKLEARSAGERDYWEDTKKRMSNRLRERG</sequence>
<keyword evidence="3" id="KW-1185">Reference proteome</keyword>
<feature type="compositionally biased region" description="Polar residues" evidence="1">
    <location>
        <begin position="49"/>
        <end position="59"/>
    </location>
</feature>
<accession>A0AAN7BK19</accession>
<proteinExistence type="predicted"/>
<gene>
    <name evidence="2" type="ORF">QBC38DRAFT_446009</name>
</gene>
<evidence type="ECO:0000313" key="2">
    <source>
        <dbReference type="EMBL" id="KAK4224895.1"/>
    </source>
</evidence>
<organism evidence="2 3">
    <name type="scientific">Podospora fimiseda</name>
    <dbReference type="NCBI Taxonomy" id="252190"/>
    <lineage>
        <taxon>Eukaryota</taxon>
        <taxon>Fungi</taxon>
        <taxon>Dikarya</taxon>
        <taxon>Ascomycota</taxon>
        <taxon>Pezizomycotina</taxon>
        <taxon>Sordariomycetes</taxon>
        <taxon>Sordariomycetidae</taxon>
        <taxon>Sordariales</taxon>
        <taxon>Podosporaceae</taxon>
        <taxon>Podospora</taxon>
    </lineage>
</organism>
<reference evidence="2" key="2">
    <citation type="submission" date="2023-05" db="EMBL/GenBank/DDBJ databases">
        <authorList>
            <consortium name="Lawrence Berkeley National Laboratory"/>
            <person name="Steindorff A."/>
            <person name="Hensen N."/>
            <person name="Bonometti L."/>
            <person name="Westerberg I."/>
            <person name="Brannstrom I.O."/>
            <person name="Guillou S."/>
            <person name="Cros-Aarteil S."/>
            <person name="Calhoun S."/>
            <person name="Haridas S."/>
            <person name="Kuo A."/>
            <person name="Mondo S."/>
            <person name="Pangilinan J."/>
            <person name="Riley R."/>
            <person name="Labutti K."/>
            <person name="Andreopoulos B."/>
            <person name="Lipzen A."/>
            <person name="Chen C."/>
            <person name="Yanf M."/>
            <person name="Daum C."/>
            <person name="Ng V."/>
            <person name="Clum A."/>
            <person name="Ohm R."/>
            <person name="Martin F."/>
            <person name="Silar P."/>
            <person name="Natvig D."/>
            <person name="Lalanne C."/>
            <person name="Gautier V."/>
            <person name="Ament-Velasquez S.L."/>
            <person name="Kruys A."/>
            <person name="Hutchinson M.I."/>
            <person name="Powell A.J."/>
            <person name="Barry K."/>
            <person name="Miller A.N."/>
            <person name="Grigoriev I.V."/>
            <person name="Debuchy R."/>
            <person name="Gladieux P."/>
            <person name="Thoren M.H."/>
            <person name="Johannesson H."/>
        </authorList>
    </citation>
    <scope>NUCLEOTIDE SEQUENCE</scope>
    <source>
        <strain evidence="2">CBS 990.96</strain>
    </source>
</reference>
<feature type="region of interest" description="Disordered" evidence="1">
    <location>
        <begin position="1"/>
        <end position="59"/>
    </location>
</feature>
<protein>
    <submittedName>
        <fullName evidence="2">Uncharacterized protein</fullName>
    </submittedName>
</protein>
<evidence type="ECO:0000256" key="1">
    <source>
        <dbReference type="SAM" id="MobiDB-lite"/>
    </source>
</evidence>
<name>A0AAN7BK19_9PEZI</name>